<evidence type="ECO:0000313" key="2">
    <source>
        <dbReference type="EMBL" id="KAK0462595.1"/>
    </source>
</evidence>
<keyword evidence="3" id="KW-1185">Reference proteome</keyword>
<protein>
    <recommendedName>
        <fullName evidence="1">Protein kinase domain-containing protein</fullName>
    </recommendedName>
</protein>
<accession>A0AA39NBI4</accession>
<dbReference type="Proteomes" id="UP001175211">
    <property type="component" value="Unassembled WGS sequence"/>
</dbReference>
<feature type="domain" description="Protein kinase" evidence="1">
    <location>
        <begin position="1"/>
        <end position="309"/>
    </location>
</feature>
<dbReference type="GeneID" id="85355938"/>
<name>A0AA39NBI4_ARMTA</name>
<evidence type="ECO:0000313" key="3">
    <source>
        <dbReference type="Proteomes" id="UP001175211"/>
    </source>
</evidence>
<dbReference type="EMBL" id="JAUEPS010000009">
    <property type="protein sequence ID" value="KAK0462595.1"/>
    <property type="molecule type" value="Genomic_DNA"/>
</dbReference>
<dbReference type="InterPro" id="IPR000719">
    <property type="entry name" value="Prot_kinase_dom"/>
</dbReference>
<comment type="caution">
    <text evidence="2">The sequence shown here is derived from an EMBL/GenBank/DDBJ whole genome shotgun (WGS) entry which is preliminary data.</text>
</comment>
<dbReference type="GO" id="GO:0004672">
    <property type="term" value="F:protein kinase activity"/>
    <property type="evidence" value="ECO:0007669"/>
    <property type="project" value="InterPro"/>
</dbReference>
<proteinExistence type="predicted"/>
<reference evidence="2" key="1">
    <citation type="submission" date="2023-06" db="EMBL/GenBank/DDBJ databases">
        <authorList>
            <consortium name="Lawrence Berkeley National Laboratory"/>
            <person name="Ahrendt S."/>
            <person name="Sahu N."/>
            <person name="Indic B."/>
            <person name="Wong-Bajracharya J."/>
            <person name="Merenyi Z."/>
            <person name="Ke H.-M."/>
            <person name="Monk M."/>
            <person name="Kocsube S."/>
            <person name="Drula E."/>
            <person name="Lipzen A."/>
            <person name="Balint B."/>
            <person name="Henrissat B."/>
            <person name="Andreopoulos B."/>
            <person name="Martin F.M."/>
            <person name="Harder C.B."/>
            <person name="Rigling D."/>
            <person name="Ford K.L."/>
            <person name="Foster G.D."/>
            <person name="Pangilinan J."/>
            <person name="Papanicolaou A."/>
            <person name="Barry K."/>
            <person name="LaButti K."/>
            <person name="Viragh M."/>
            <person name="Koriabine M."/>
            <person name="Yan M."/>
            <person name="Riley R."/>
            <person name="Champramary S."/>
            <person name="Plett K.L."/>
            <person name="Tsai I.J."/>
            <person name="Slot J."/>
            <person name="Sipos G."/>
            <person name="Plett J."/>
            <person name="Nagy L.G."/>
            <person name="Grigoriev I.V."/>
        </authorList>
    </citation>
    <scope>NUCLEOTIDE SEQUENCE</scope>
    <source>
        <strain evidence="2">CCBAS 213</strain>
    </source>
</reference>
<gene>
    <name evidence="2" type="ORF">EV420DRAFT_1525773</name>
</gene>
<dbReference type="AlphaFoldDB" id="A0AA39NBI4"/>
<sequence length="309" mass="36242">MDFPRTLVEWRNNVVVTDDEVPYYDMWKLPFLIQFFHDHGLDFKLWIPVNDCELSPPNNNPRLHDYTYLSDYPGPPTRFYGLERAIHCPARTCWNQDVILRLISIDGDISGVEHHLALKRLSTGEDSFRGRNHALPVLQELKYEGLTFVVFPMMWSAHRLWWFYDLGEILDFVLQVTEGLNFCHERLVAHLDISYDNILVNFAGGAQFPKDFRCWEQVAPLRSHFPVRYYINDFEHAAVFSEDSEPSDRVISGLPNARWGGTKEKFLRRVPPEMEKTEPYCPFRADVWSLGGLFQRYLGVHLLQFSKKV</sequence>
<dbReference type="GO" id="GO:0005524">
    <property type="term" value="F:ATP binding"/>
    <property type="evidence" value="ECO:0007669"/>
    <property type="project" value="InterPro"/>
</dbReference>
<dbReference type="SUPFAM" id="SSF56112">
    <property type="entry name" value="Protein kinase-like (PK-like)"/>
    <property type="match status" value="1"/>
</dbReference>
<evidence type="ECO:0000259" key="1">
    <source>
        <dbReference type="PROSITE" id="PS50011"/>
    </source>
</evidence>
<dbReference type="RefSeq" id="XP_060334207.1">
    <property type="nucleotide sequence ID" value="XM_060472390.1"/>
</dbReference>
<dbReference type="InterPro" id="IPR011009">
    <property type="entry name" value="Kinase-like_dom_sf"/>
</dbReference>
<organism evidence="2 3">
    <name type="scientific">Armillaria tabescens</name>
    <name type="common">Ringless honey mushroom</name>
    <name type="synonym">Agaricus tabescens</name>
    <dbReference type="NCBI Taxonomy" id="1929756"/>
    <lineage>
        <taxon>Eukaryota</taxon>
        <taxon>Fungi</taxon>
        <taxon>Dikarya</taxon>
        <taxon>Basidiomycota</taxon>
        <taxon>Agaricomycotina</taxon>
        <taxon>Agaricomycetes</taxon>
        <taxon>Agaricomycetidae</taxon>
        <taxon>Agaricales</taxon>
        <taxon>Marasmiineae</taxon>
        <taxon>Physalacriaceae</taxon>
        <taxon>Desarmillaria</taxon>
    </lineage>
</organism>
<dbReference type="PROSITE" id="PS50011">
    <property type="entry name" value="PROTEIN_KINASE_DOM"/>
    <property type="match status" value="1"/>
</dbReference>
<dbReference type="Gene3D" id="1.10.510.10">
    <property type="entry name" value="Transferase(Phosphotransferase) domain 1"/>
    <property type="match status" value="1"/>
</dbReference>